<evidence type="ECO:0000313" key="10">
    <source>
        <dbReference type="Proteomes" id="UP000199597"/>
    </source>
</evidence>
<dbReference type="CDD" id="cd09319">
    <property type="entry name" value="TDT_like_1"/>
    <property type="match status" value="1"/>
</dbReference>
<keyword evidence="4" id="KW-1003">Cell membrane</keyword>
<evidence type="ECO:0000256" key="2">
    <source>
        <dbReference type="ARBA" id="ARBA00008566"/>
    </source>
</evidence>
<comment type="subcellular location">
    <subcellularLocation>
        <location evidence="1">Cell membrane</location>
        <topology evidence="1">Multi-pass membrane protein</topology>
    </subcellularLocation>
</comment>
<evidence type="ECO:0000256" key="8">
    <source>
        <dbReference type="SAM" id="Phobius"/>
    </source>
</evidence>
<feature type="transmembrane region" description="Helical" evidence="8">
    <location>
        <begin position="89"/>
        <end position="111"/>
    </location>
</feature>
<feature type="transmembrane region" description="Helical" evidence="8">
    <location>
        <begin position="298"/>
        <end position="318"/>
    </location>
</feature>
<feature type="transmembrane region" description="Helical" evidence="8">
    <location>
        <begin position="266"/>
        <end position="286"/>
    </location>
</feature>
<feature type="transmembrane region" description="Helical" evidence="8">
    <location>
        <begin position="188"/>
        <end position="215"/>
    </location>
</feature>
<evidence type="ECO:0000256" key="5">
    <source>
        <dbReference type="ARBA" id="ARBA00022692"/>
    </source>
</evidence>
<feature type="transmembrane region" description="Helical" evidence="8">
    <location>
        <begin position="153"/>
        <end position="176"/>
    </location>
</feature>
<feature type="transmembrane region" description="Helical" evidence="8">
    <location>
        <begin position="48"/>
        <end position="69"/>
    </location>
</feature>
<evidence type="ECO:0000256" key="7">
    <source>
        <dbReference type="ARBA" id="ARBA00023136"/>
    </source>
</evidence>
<name>A0A1H1P1V0_9MICO</name>
<dbReference type="OrthoDB" id="958273at2"/>
<feature type="transmembrane region" description="Helical" evidence="8">
    <location>
        <begin position="21"/>
        <end position="42"/>
    </location>
</feature>
<dbReference type="InterPro" id="IPR038665">
    <property type="entry name" value="Voltage-dep_anion_channel_sf"/>
</dbReference>
<feature type="transmembrane region" description="Helical" evidence="8">
    <location>
        <begin position="117"/>
        <end position="141"/>
    </location>
</feature>
<dbReference type="PANTHER" id="PTHR31686">
    <property type="match status" value="1"/>
</dbReference>
<evidence type="ECO:0000313" key="9">
    <source>
        <dbReference type="EMBL" id="SDS04995.1"/>
    </source>
</evidence>
<keyword evidence="3" id="KW-0813">Transport</keyword>
<dbReference type="Gene3D" id="1.50.10.150">
    <property type="entry name" value="Voltage-dependent anion channel"/>
    <property type="match status" value="1"/>
</dbReference>
<dbReference type="Pfam" id="PF03595">
    <property type="entry name" value="SLAC1"/>
    <property type="match status" value="1"/>
</dbReference>
<dbReference type="RefSeq" id="WP_092010367.1">
    <property type="nucleotide sequence ID" value="NZ_LT629766.1"/>
</dbReference>
<feature type="transmembrane region" description="Helical" evidence="8">
    <location>
        <begin position="227"/>
        <end position="246"/>
    </location>
</feature>
<keyword evidence="6 8" id="KW-1133">Transmembrane helix</keyword>
<dbReference type="Proteomes" id="UP000199597">
    <property type="component" value="Chromosome I"/>
</dbReference>
<dbReference type="EMBL" id="LT629766">
    <property type="protein sequence ID" value="SDS04995.1"/>
    <property type="molecule type" value="Genomic_DNA"/>
</dbReference>
<dbReference type="AlphaFoldDB" id="A0A1H1P1V0"/>
<evidence type="ECO:0000256" key="6">
    <source>
        <dbReference type="ARBA" id="ARBA00022989"/>
    </source>
</evidence>
<proteinExistence type="inferred from homology"/>
<keyword evidence="10" id="KW-1185">Reference proteome</keyword>
<organism evidence="9 10">
    <name type="scientific">Brevibacterium siliguriense</name>
    <dbReference type="NCBI Taxonomy" id="1136497"/>
    <lineage>
        <taxon>Bacteria</taxon>
        <taxon>Bacillati</taxon>
        <taxon>Actinomycetota</taxon>
        <taxon>Actinomycetes</taxon>
        <taxon>Micrococcales</taxon>
        <taxon>Brevibacteriaceae</taxon>
        <taxon>Brevibacterium</taxon>
    </lineage>
</organism>
<keyword evidence="5 8" id="KW-0812">Transmembrane</keyword>
<comment type="similarity">
    <text evidence="2">Belongs to the tellurite-resistance/dicarboxylate transporter (TDT) family.</text>
</comment>
<dbReference type="InterPro" id="IPR004695">
    <property type="entry name" value="SLAC1/Mae1/Ssu1/TehA"/>
</dbReference>
<reference evidence="10" key="1">
    <citation type="submission" date="2016-10" db="EMBL/GenBank/DDBJ databases">
        <authorList>
            <person name="Varghese N."/>
            <person name="Submissions S."/>
        </authorList>
    </citation>
    <scope>NUCLEOTIDE SEQUENCE [LARGE SCALE GENOMIC DNA]</scope>
    <source>
        <strain evidence="10">DSM 23676</strain>
    </source>
</reference>
<feature type="transmembrane region" description="Helical" evidence="8">
    <location>
        <begin position="333"/>
        <end position="353"/>
    </location>
</feature>
<dbReference type="GO" id="GO:0000319">
    <property type="term" value="F:sulfite transmembrane transporter activity"/>
    <property type="evidence" value="ECO:0007669"/>
    <property type="project" value="TreeGrafter"/>
</dbReference>
<gene>
    <name evidence="9" type="ORF">SAMN04489752_0870</name>
</gene>
<dbReference type="InterPro" id="IPR051629">
    <property type="entry name" value="Sulfite_efflux_TDT"/>
</dbReference>
<accession>A0A1H1P1V0</accession>
<dbReference type="PANTHER" id="PTHR31686:SF1">
    <property type="entry name" value="SULFITE EFFLUX PUMP SSU1"/>
    <property type="match status" value="1"/>
</dbReference>
<evidence type="ECO:0000256" key="1">
    <source>
        <dbReference type="ARBA" id="ARBA00004651"/>
    </source>
</evidence>
<evidence type="ECO:0000256" key="3">
    <source>
        <dbReference type="ARBA" id="ARBA00022448"/>
    </source>
</evidence>
<evidence type="ECO:0000256" key="4">
    <source>
        <dbReference type="ARBA" id="ARBA00022475"/>
    </source>
</evidence>
<dbReference type="STRING" id="1136497.SAMN04489752_0870"/>
<dbReference type="GO" id="GO:0005886">
    <property type="term" value="C:plasma membrane"/>
    <property type="evidence" value="ECO:0007669"/>
    <property type="project" value="UniProtKB-SubCell"/>
</dbReference>
<keyword evidence="7 8" id="KW-0472">Membrane</keyword>
<sequence>MSTADRNLTGLHRRWGLSPSTLAPGCFASVMATGIVSIGAELKGLPTLSIALFWLAVVLYVFFTVLTVVRILRYRNAVRADLHDPSRAFGFFTIVAGTNVLATGLVGFGMIPLALTLFALGALLWLVLGYGIPFTAILGSSTRPVSAGVNGTWLVWAVAAQSVAVVASSLGIALPHTPFADPGLVTCFALAAVVMWAVGLALYVVCVIAIGVRVLQHRLGAEDLDAPYWVTMGALAITIVAGSRILDLGETPLLEATRVLVGASSALLWAIATWLIPALVAAGIWRHVVHRLPMTYSAGLWSMVFPVGMYAVASIYLGRSDHVPAIEWIGQHWFWIGLAVWAIVFVAMVSSFVRTLRRP</sequence>
<protein>
    <submittedName>
        <fullName evidence="9">Tellurite resistance protein TehA</fullName>
    </submittedName>
</protein>